<organism evidence="1 2">
    <name type="scientific">Crenobacter intestini</name>
    <dbReference type="NCBI Taxonomy" id="2563443"/>
    <lineage>
        <taxon>Bacteria</taxon>
        <taxon>Pseudomonadati</taxon>
        <taxon>Pseudomonadota</taxon>
        <taxon>Betaproteobacteria</taxon>
        <taxon>Neisseriales</taxon>
        <taxon>Neisseriaceae</taxon>
        <taxon>Crenobacter</taxon>
    </lineage>
</organism>
<dbReference type="Pfam" id="PF12599">
    <property type="entry name" value="DUF3768"/>
    <property type="match status" value="1"/>
</dbReference>
<dbReference type="Proteomes" id="UP000308891">
    <property type="component" value="Unassembled WGS sequence"/>
</dbReference>
<dbReference type="RefSeq" id="WP_136554986.1">
    <property type="nucleotide sequence ID" value="NZ_STGJ01000017.1"/>
</dbReference>
<keyword evidence="2" id="KW-1185">Reference proteome</keyword>
<dbReference type="AlphaFoldDB" id="A0A4T0UMP5"/>
<comment type="caution">
    <text evidence="1">The sequence shown here is derived from an EMBL/GenBank/DDBJ whole genome shotgun (WGS) entry which is preliminary data.</text>
</comment>
<name>A0A4T0UMP5_9NEIS</name>
<sequence>MTETLTDSRTLRIRFYNDLLRRSLCFGGMLVLTQGVRALPTPLQLALLRRLQAFDDFSADNDPHGEHDFGSLEIDGVRVLWKIDYYDASLRYLSEDPADLAVTRRVLTLMLAEEY</sequence>
<dbReference type="InterPro" id="IPR022243">
    <property type="entry name" value="DUF3768"/>
</dbReference>
<dbReference type="OrthoDB" id="1495368at2"/>
<protein>
    <submittedName>
        <fullName evidence="1">DUF3768 domain-containing protein</fullName>
    </submittedName>
</protein>
<evidence type="ECO:0000313" key="2">
    <source>
        <dbReference type="Proteomes" id="UP000308891"/>
    </source>
</evidence>
<reference evidence="1 2" key="1">
    <citation type="submission" date="2019-04" db="EMBL/GenBank/DDBJ databases">
        <title>Crenobacter sp. nov.</title>
        <authorList>
            <person name="Shi S."/>
        </authorList>
    </citation>
    <scope>NUCLEOTIDE SEQUENCE [LARGE SCALE GENOMIC DNA]</scope>
    <source>
        <strain evidence="1 2">GY 70310</strain>
    </source>
</reference>
<accession>A0A4T0UMP5</accession>
<evidence type="ECO:0000313" key="1">
    <source>
        <dbReference type="EMBL" id="TIC79545.1"/>
    </source>
</evidence>
<dbReference type="EMBL" id="STGJ01000017">
    <property type="protein sequence ID" value="TIC79545.1"/>
    <property type="molecule type" value="Genomic_DNA"/>
</dbReference>
<proteinExistence type="predicted"/>
<gene>
    <name evidence="1" type="ORF">E5K04_13450</name>
</gene>